<dbReference type="VEuPathDB" id="FungiDB:BDBG_07176"/>
<dbReference type="Pfam" id="PF11807">
    <property type="entry name" value="UstYa"/>
    <property type="match status" value="1"/>
</dbReference>
<name>A0A179UUM4_BLAGS</name>
<proteinExistence type="inferred from homology"/>
<accession>A0A179UUM4</accession>
<keyword evidence="4" id="KW-1185">Reference proteome</keyword>
<keyword evidence="2" id="KW-0472">Membrane</keyword>
<dbReference type="OrthoDB" id="3687641at2759"/>
<dbReference type="PANTHER" id="PTHR33365:SF13">
    <property type="entry name" value="TAT PATHWAY SIGNAL SEQUENCE"/>
    <property type="match status" value="1"/>
</dbReference>
<comment type="similarity">
    <text evidence="1">Belongs to the ustYa family.</text>
</comment>
<dbReference type="AlphaFoldDB" id="A0A179UUM4"/>
<evidence type="ECO:0000313" key="4">
    <source>
        <dbReference type="Proteomes" id="UP000002038"/>
    </source>
</evidence>
<dbReference type="GeneID" id="8508974"/>
<evidence type="ECO:0000256" key="2">
    <source>
        <dbReference type="SAM" id="Phobius"/>
    </source>
</evidence>
<dbReference type="PANTHER" id="PTHR33365">
    <property type="entry name" value="YALI0B05434P"/>
    <property type="match status" value="1"/>
</dbReference>
<keyword evidence="2" id="KW-1133">Transmembrane helix</keyword>
<evidence type="ECO:0000256" key="1">
    <source>
        <dbReference type="ARBA" id="ARBA00035112"/>
    </source>
</evidence>
<dbReference type="RefSeq" id="XP_002622665.1">
    <property type="nucleotide sequence ID" value="XM_002622619.2"/>
</dbReference>
<dbReference type="GO" id="GO:0043386">
    <property type="term" value="P:mycotoxin biosynthetic process"/>
    <property type="evidence" value="ECO:0007669"/>
    <property type="project" value="InterPro"/>
</dbReference>
<dbReference type="Proteomes" id="UP000002038">
    <property type="component" value="Unassembled WGS sequence"/>
</dbReference>
<organism evidence="3 4">
    <name type="scientific">Blastomyces gilchristii (strain SLH14081)</name>
    <name type="common">Blastomyces dermatitidis</name>
    <dbReference type="NCBI Taxonomy" id="559298"/>
    <lineage>
        <taxon>Eukaryota</taxon>
        <taxon>Fungi</taxon>
        <taxon>Dikarya</taxon>
        <taxon>Ascomycota</taxon>
        <taxon>Pezizomycotina</taxon>
        <taxon>Eurotiomycetes</taxon>
        <taxon>Eurotiomycetidae</taxon>
        <taxon>Onygenales</taxon>
        <taxon>Ajellomycetaceae</taxon>
        <taxon>Blastomyces</taxon>
    </lineage>
</organism>
<dbReference type="InterPro" id="IPR021765">
    <property type="entry name" value="UstYa-like"/>
</dbReference>
<dbReference type="KEGG" id="bgh:BDBG_07176"/>
<gene>
    <name evidence="3" type="ORF">BDBG_07176</name>
</gene>
<reference evidence="4" key="1">
    <citation type="journal article" date="2015" name="PLoS Genet.">
        <title>The dynamic genome and transcriptome of the human fungal pathogen Blastomyces and close relative Emmonsia.</title>
        <authorList>
            <person name="Munoz J.F."/>
            <person name="Gauthier G.M."/>
            <person name="Desjardins C.A."/>
            <person name="Gallo J.E."/>
            <person name="Holder J."/>
            <person name="Sullivan T.D."/>
            <person name="Marty A.J."/>
            <person name="Carmen J.C."/>
            <person name="Chen Z."/>
            <person name="Ding L."/>
            <person name="Gujja S."/>
            <person name="Magrini V."/>
            <person name="Misas E."/>
            <person name="Mitreva M."/>
            <person name="Priest M."/>
            <person name="Saif S."/>
            <person name="Whiston E.A."/>
            <person name="Young S."/>
            <person name="Zeng Q."/>
            <person name="Goldman W.E."/>
            <person name="Mardis E.R."/>
            <person name="Taylor J.W."/>
            <person name="McEwen J.G."/>
            <person name="Clay O.K."/>
            <person name="Klein B.S."/>
            <person name="Cuomo C.A."/>
        </authorList>
    </citation>
    <scope>NUCLEOTIDE SEQUENCE [LARGE SCALE GENOMIC DNA]</scope>
    <source>
        <strain evidence="4">SLH14081</strain>
    </source>
</reference>
<evidence type="ECO:0000313" key="3">
    <source>
        <dbReference type="EMBL" id="OAT11744.1"/>
    </source>
</evidence>
<feature type="transmembrane region" description="Helical" evidence="2">
    <location>
        <begin position="52"/>
        <end position="71"/>
    </location>
</feature>
<sequence>MGTGNGYHMVENEHLLHDDNNHEVEKGIISRENWRENWRCTWETSAKALTTLNIFLLIVLVSMLGVSSVTIRQKCVPDTELPALPYSPVREDGYVRYVNKRFAPSKLFQSETSDELEAAWNKTMGSTDGVVQLPKSIASRLDRSIESFVEPGQYIYGVGMFHQLHCLNRIRRTFYADKFFPGESKDDIDFHKNHCFDLLRQSILCAGDVSMVYWWNQSYTYTDERGQEQYSQRYLSMSNVEKARHSFAYWDVEARCHDTDAIYEWAEKNKVNVGVNQELFNGSTGDP</sequence>
<protein>
    <recommendedName>
        <fullName evidence="5">Tat pathway signal sequence</fullName>
    </recommendedName>
</protein>
<dbReference type="EMBL" id="GG657464">
    <property type="protein sequence ID" value="OAT11744.1"/>
    <property type="molecule type" value="Genomic_DNA"/>
</dbReference>
<keyword evidence="2" id="KW-0812">Transmembrane</keyword>
<evidence type="ECO:0008006" key="5">
    <source>
        <dbReference type="Google" id="ProtNLM"/>
    </source>
</evidence>